<evidence type="ECO:0000313" key="5">
    <source>
        <dbReference type="Proteomes" id="UP000824002"/>
    </source>
</evidence>
<reference evidence="4" key="2">
    <citation type="journal article" date="2021" name="PeerJ">
        <title>Extensive microbial diversity within the chicken gut microbiome revealed by metagenomics and culture.</title>
        <authorList>
            <person name="Gilroy R."/>
            <person name="Ravi A."/>
            <person name="Getino M."/>
            <person name="Pursley I."/>
            <person name="Horton D.L."/>
            <person name="Alikhan N.F."/>
            <person name="Baker D."/>
            <person name="Gharbi K."/>
            <person name="Hall N."/>
            <person name="Watson M."/>
            <person name="Adriaenssens E.M."/>
            <person name="Foster-Nyarko E."/>
            <person name="Jarju S."/>
            <person name="Secka A."/>
            <person name="Antonio M."/>
            <person name="Oren A."/>
            <person name="Chaudhuri R.R."/>
            <person name="La Ragione R."/>
            <person name="Hildebrand F."/>
            <person name="Pallen M.J."/>
        </authorList>
    </citation>
    <scope>NUCLEOTIDE SEQUENCE</scope>
    <source>
        <strain evidence="4">CHK199-13235</strain>
    </source>
</reference>
<name>A0A9D1FNP7_9FIRM</name>
<evidence type="ECO:0000259" key="3">
    <source>
        <dbReference type="PROSITE" id="PS51782"/>
    </source>
</evidence>
<sequence length="601" mass="65171">MTMGLQPKEWIKNQKEKLGAAVRGVAGNFQNQKKIGQGEHKVHELMEKAGGQASGFCLYTSEAVIQTGKRLAVYAEAFFGKKWRRLSGGFKKAGVHAKEGLLVFWGRFSKPFVSMAHAPRLIAEGYREGKAKGTAAAAFRGLCNNKGFFRTIFNYGAPVLGAVVLCNVVVSASNVTYAVEVKQDGQLVGYIADESVLTSAQDMLRQRIIRTDGTEATFELDPELSVVAVNEDLLSNANEMTDSLIRMSNEDISEAQGLYIDGEFYGAVTDTALIEDILNTTLDSYRTGAEGETVSFVQDIELREGLYLTESLVSSEEMETLLNSTQEAERTYTIVEGDSPTLIADKNGVPYSEFKKLNPGIEETCLIGQEAIISTEKPFLSVKVVREETYTESIPYETEKTEDNSQYEGYTKTVQAGQEGVEQITASVEYVDGYETTRTVVSTEVIQEPVTEKIVEGTKQKETASYARGQVLAASSGSGSYGGSFLWPVAGNGYISCGYSSGHRAIDIACSYGTPIVASASGKVIVAGWYYTYGKAVVIDHGNGVQTLYGHNSTLNVSVGDYVSQGQVIAGAGSTGYSTGNHCHFEVHVNGGRYNPLNYLY</sequence>
<dbReference type="Pfam" id="PF01551">
    <property type="entry name" value="Peptidase_M23"/>
    <property type="match status" value="1"/>
</dbReference>
<comment type="caution">
    <text evidence="4">The sequence shown here is derived from an EMBL/GenBank/DDBJ whole genome shotgun (WGS) entry which is preliminary data.</text>
</comment>
<dbReference type="InterPro" id="IPR011098">
    <property type="entry name" value="G5_dom"/>
</dbReference>
<dbReference type="Gene3D" id="2.20.230.10">
    <property type="entry name" value="Resuscitation-promoting factor rpfb"/>
    <property type="match status" value="1"/>
</dbReference>
<organism evidence="4 5">
    <name type="scientific">Candidatus Merdivicinus excrementipullorum</name>
    <dbReference type="NCBI Taxonomy" id="2840867"/>
    <lineage>
        <taxon>Bacteria</taxon>
        <taxon>Bacillati</taxon>
        <taxon>Bacillota</taxon>
        <taxon>Clostridia</taxon>
        <taxon>Eubacteriales</taxon>
        <taxon>Oscillospiraceae</taxon>
        <taxon>Oscillospiraceae incertae sedis</taxon>
        <taxon>Candidatus Merdivicinus</taxon>
    </lineage>
</organism>
<dbReference type="InterPro" id="IPR011055">
    <property type="entry name" value="Dup_hybrid_motif"/>
</dbReference>
<dbReference type="EMBL" id="DVJP01000058">
    <property type="protein sequence ID" value="HIS76904.1"/>
    <property type="molecule type" value="Genomic_DNA"/>
</dbReference>
<dbReference type="PANTHER" id="PTHR21666:SF289">
    <property type="entry name" value="L-ALA--D-GLU ENDOPEPTIDASE"/>
    <property type="match status" value="1"/>
</dbReference>
<dbReference type="InterPro" id="IPR018392">
    <property type="entry name" value="LysM"/>
</dbReference>
<dbReference type="SUPFAM" id="SSF51261">
    <property type="entry name" value="Duplicated hybrid motif"/>
    <property type="match status" value="1"/>
</dbReference>
<dbReference type="SMART" id="SM01208">
    <property type="entry name" value="G5"/>
    <property type="match status" value="1"/>
</dbReference>
<feature type="domain" description="G5" evidence="2">
    <location>
        <begin position="380"/>
        <end position="460"/>
    </location>
</feature>
<dbReference type="InterPro" id="IPR016047">
    <property type="entry name" value="M23ase_b-sheet_dom"/>
</dbReference>
<evidence type="ECO:0000259" key="2">
    <source>
        <dbReference type="PROSITE" id="PS51109"/>
    </source>
</evidence>
<accession>A0A9D1FNP7</accession>
<dbReference type="Pfam" id="PF07501">
    <property type="entry name" value="G5"/>
    <property type="match status" value="1"/>
</dbReference>
<dbReference type="PANTHER" id="PTHR21666">
    <property type="entry name" value="PEPTIDASE-RELATED"/>
    <property type="match status" value="1"/>
</dbReference>
<evidence type="ECO:0000313" key="4">
    <source>
        <dbReference type="EMBL" id="HIS76904.1"/>
    </source>
</evidence>
<dbReference type="Pfam" id="PF01476">
    <property type="entry name" value="LysM"/>
    <property type="match status" value="1"/>
</dbReference>
<dbReference type="AlphaFoldDB" id="A0A9D1FNP7"/>
<keyword evidence="1" id="KW-0732">Signal</keyword>
<dbReference type="Gene3D" id="2.70.70.10">
    <property type="entry name" value="Glucose Permease (Domain IIA)"/>
    <property type="match status" value="1"/>
</dbReference>
<dbReference type="PROSITE" id="PS51109">
    <property type="entry name" value="G5"/>
    <property type="match status" value="1"/>
</dbReference>
<feature type="domain" description="LysM" evidence="3">
    <location>
        <begin position="330"/>
        <end position="373"/>
    </location>
</feature>
<protein>
    <submittedName>
        <fullName evidence="4">Peptidoglycan DD-metalloendopeptidase family protein</fullName>
    </submittedName>
</protein>
<dbReference type="Gene3D" id="3.10.350.10">
    <property type="entry name" value="LysM domain"/>
    <property type="match status" value="1"/>
</dbReference>
<reference evidence="4" key="1">
    <citation type="submission" date="2020-10" db="EMBL/GenBank/DDBJ databases">
        <authorList>
            <person name="Gilroy R."/>
        </authorList>
    </citation>
    <scope>NUCLEOTIDE SEQUENCE</scope>
    <source>
        <strain evidence="4">CHK199-13235</strain>
    </source>
</reference>
<dbReference type="CDD" id="cd00118">
    <property type="entry name" value="LysM"/>
    <property type="match status" value="1"/>
</dbReference>
<gene>
    <name evidence="4" type="ORF">IAB51_08860</name>
</gene>
<dbReference type="InterPro" id="IPR050570">
    <property type="entry name" value="Cell_wall_metabolism_enzyme"/>
</dbReference>
<dbReference type="PROSITE" id="PS51782">
    <property type="entry name" value="LYSM"/>
    <property type="match status" value="1"/>
</dbReference>
<dbReference type="CDD" id="cd12797">
    <property type="entry name" value="M23_peptidase"/>
    <property type="match status" value="1"/>
</dbReference>
<dbReference type="GO" id="GO:0004222">
    <property type="term" value="F:metalloendopeptidase activity"/>
    <property type="evidence" value="ECO:0007669"/>
    <property type="project" value="TreeGrafter"/>
</dbReference>
<proteinExistence type="predicted"/>
<dbReference type="InterPro" id="IPR036779">
    <property type="entry name" value="LysM_dom_sf"/>
</dbReference>
<dbReference type="Proteomes" id="UP000824002">
    <property type="component" value="Unassembled WGS sequence"/>
</dbReference>
<evidence type="ECO:0000256" key="1">
    <source>
        <dbReference type="ARBA" id="ARBA00022729"/>
    </source>
</evidence>